<evidence type="ECO:0000256" key="12">
    <source>
        <dbReference type="ARBA" id="ARBA00022801"/>
    </source>
</evidence>
<comment type="cofactor">
    <cofactor evidence="2">
        <name>Mn(2+)</name>
        <dbReference type="ChEBI" id="CHEBI:29035"/>
    </cofactor>
</comment>
<evidence type="ECO:0000256" key="7">
    <source>
        <dbReference type="ARBA" id="ARBA00019179"/>
    </source>
</evidence>
<protein>
    <recommendedName>
        <fullName evidence="7">Ribonuclease HII</fullName>
        <ecNumber evidence="6">3.1.26.4</ecNumber>
    </recommendedName>
</protein>
<reference evidence="16" key="1">
    <citation type="journal article" date="2020" name="Nature">
        <title>Giant virus diversity and host interactions through global metagenomics.</title>
        <authorList>
            <person name="Schulz F."/>
            <person name="Roux S."/>
            <person name="Paez-Espino D."/>
            <person name="Jungbluth S."/>
            <person name="Walsh D.A."/>
            <person name="Denef V.J."/>
            <person name="McMahon K.D."/>
            <person name="Konstantinidis K.T."/>
            <person name="Eloe-Fadrosh E.A."/>
            <person name="Kyrpides N.C."/>
            <person name="Woyke T."/>
        </authorList>
    </citation>
    <scope>NUCLEOTIDE SEQUENCE</scope>
    <source>
        <strain evidence="16">GVMAG-M-3300021375-17</strain>
    </source>
</reference>
<evidence type="ECO:0000256" key="8">
    <source>
        <dbReference type="ARBA" id="ARBA00022490"/>
    </source>
</evidence>
<feature type="compositionally biased region" description="Acidic residues" evidence="14">
    <location>
        <begin position="1"/>
        <end position="11"/>
    </location>
</feature>
<dbReference type="SUPFAM" id="SSF53098">
    <property type="entry name" value="Ribonuclease H-like"/>
    <property type="match status" value="1"/>
</dbReference>
<dbReference type="InterPro" id="IPR024567">
    <property type="entry name" value="RNase_HII/HIII_dom"/>
</dbReference>
<dbReference type="PANTHER" id="PTHR10954">
    <property type="entry name" value="RIBONUCLEASE H2 SUBUNIT A"/>
    <property type="match status" value="1"/>
</dbReference>
<evidence type="ECO:0000256" key="3">
    <source>
        <dbReference type="ARBA" id="ARBA00001946"/>
    </source>
</evidence>
<proteinExistence type="inferred from homology"/>
<dbReference type="GO" id="GO:0006298">
    <property type="term" value="P:mismatch repair"/>
    <property type="evidence" value="ECO:0007669"/>
    <property type="project" value="TreeGrafter"/>
</dbReference>
<evidence type="ECO:0000256" key="14">
    <source>
        <dbReference type="SAM" id="MobiDB-lite"/>
    </source>
</evidence>
<keyword evidence="13" id="KW-0464">Manganese</keyword>
<dbReference type="AlphaFoldDB" id="A0A6C0CM85"/>
<dbReference type="GO" id="GO:0003723">
    <property type="term" value="F:RNA binding"/>
    <property type="evidence" value="ECO:0007669"/>
    <property type="project" value="InterPro"/>
</dbReference>
<comment type="cofactor">
    <cofactor evidence="3">
        <name>Mg(2+)</name>
        <dbReference type="ChEBI" id="CHEBI:18420"/>
    </cofactor>
</comment>
<dbReference type="Pfam" id="PF01351">
    <property type="entry name" value="RNase_HII"/>
    <property type="match status" value="1"/>
</dbReference>
<dbReference type="InterPro" id="IPR036397">
    <property type="entry name" value="RNaseH_sf"/>
</dbReference>
<dbReference type="Gene3D" id="3.30.420.10">
    <property type="entry name" value="Ribonuclease H-like superfamily/Ribonuclease H"/>
    <property type="match status" value="1"/>
</dbReference>
<comment type="subcellular location">
    <subcellularLocation>
        <location evidence="4">Cytoplasm</location>
    </subcellularLocation>
</comment>
<accession>A0A6C0CM85</accession>
<dbReference type="CDD" id="cd07182">
    <property type="entry name" value="RNase_HII_bacteria_HII_like"/>
    <property type="match status" value="1"/>
</dbReference>
<evidence type="ECO:0000256" key="5">
    <source>
        <dbReference type="ARBA" id="ARBA00007383"/>
    </source>
</evidence>
<keyword evidence="11" id="KW-0255">Endonuclease</keyword>
<comment type="catalytic activity">
    <reaction evidence="1">
        <text>Endonucleolytic cleavage to 5'-phosphomonoester.</text>
        <dbReference type="EC" id="3.1.26.4"/>
    </reaction>
</comment>
<evidence type="ECO:0000256" key="10">
    <source>
        <dbReference type="ARBA" id="ARBA00022723"/>
    </source>
</evidence>
<evidence type="ECO:0000256" key="2">
    <source>
        <dbReference type="ARBA" id="ARBA00001936"/>
    </source>
</evidence>
<feature type="region of interest" description="Disordered" evidence="14">
    <location>
        <begin position="1"/>
        <end position="31"/>
    </location>
</feature>
<dbReference type="PANTHER" id="PTHR10954:SF18">
    <property type="entry name" value="RIBONUCLEASE HII"/>
    <property type="match status" value="1"/>
</dbReference>
<evidence type="ECO:0000256" key="6">
    <source>
        <dbReference type="ARBA" id="ARBA00012180"/>
    </source>
</evidence>
<dbReference type="GO" id="GO:0046872">
    <property type="term" value="F:metal ion binding"/>
    <property type="evidence" value="ECO:0007669"/>
    <property type="project" value="UniProtKB-KW"/>
</dbReference>
<evidence type="ECO:0000313" key="16">
    <source>
        <dbReference type="EMBL" id="QHT05337.1"/>
    </source>
</evidence>
<feature type="compositionally biased region" description="Polar residues" evidence="14">
    <location>
        <begin position="14"/>
        <end position="23"/>
    </location>
</feature>
<sequence>MEQVQEQEQEQEQNLITKENMITTPEKKKKKRVPRVPLPMFYNTEKYQYEIGIDEAGRGPLFGRLYVAGVVLPKDGSMNTNDIFDSKKMSKRVIHSIYDYIMEHSLAYHITYIEASEIDEINIREAVVKAMHTCAREIIKKLELKINLQNDSVDKEKETIAKEKYFLMIDGNDFPPYYHSFSENGPPTRISYETICQGDNSYANIAAASILAKVSRDNYIRDLCKRHPVLVSVYSMNEHMGYGTKKHLEAIKTFGITQYHRKTYGSCKIAAFNYIQ</sequence>
<keyword evidence="9" id="KW-0540">Nuclease</keyword>
<organism evidence="16">
    <name type="scientific">viral metagenome</name>
    <dbReference type="NCBI Taxonomy" id="1070528"/>
    <lineage>
        <taxon>unclassified sequences</taxon>
        <taxon>metagenomes</taxon>
        <taxon>organismal metagenomes</taxon>
    </lineage>
</organism>
<dbReference type="PROSITE" id="PS51975">
    <property type="entry name" value="RNASE_H_2"/>
    <property type="match status" value="1"/>
</dbReference>
<dbReference type="GO" id="GO:0043137">
    <property type="term" value="P:DNA replication, removal of RNA primer"/>
    <property type="evidence" value="ECO:0007669"/>
    <property type="project" value="TreeGrafter"/>
</dbReference>
<keyword evidence="12" id="KW-0378">Hydrolase</keyword>
<evidence type="ECO:0000259" key="15">
    <source>
        <dbReference type="PROSITE" id="PS51975"/>
    </source>
</evidence>
<evidence type="ECO:0000256" key="9">
    <source>
        <dbReference type="ARBA" id="ARBA00022722"/>
    </source>
</evidence>
<evidence type="ECO:0000256" key="1">
    <source>
        <dbReference type="ARBA" id="ARBA00000077"/>
    </source>
</evidence>
<dbReference type="GO" id="GO:0005737">
    <property type="term" value="C:cytoplasm"/>
    <property type="evidence" value="ECO:0007669"/>
    <property type="project" value="UniProtKB-SubCell"/>
</dbReference>
<feature type="domain" description="RNase H type-2" evidence="15">
    <location>
        <begin position="48"/>
        <end position="276"/>
    </location>
</feature>
<evidence type="ECO:0000256" key="11">
    <source>
        <dbReference type="ARBA" id="ARBA00022759"/>
    </source>
</evidence>
<dbReference type="EMBL" id="MN739452">
    <property type="protein sequence ID" value="QHT05337.1"/>
    <property type="molecule type" value="Genomic_DNA"/>
</dbReference>
<evidence type="ECO:0000256" key="4">
    <source>
        <dbReference type="ARBA" id="ARBA00004496"/>
    </source>
</evidence>
<dbReference type="GO" id="GO:0004523">
    <property type="term" value="F:RNA-DNA hybrid ribonuclease activity"/>
    <property type="evidence" value="ECO:0007669"/>
    <property type="project" value="UniProtKB-EC"/>
</dbReference>
<evidence type="ECO:0000256" key="13">
    <source>
        <dbReference type="ARBA" id="ARBA00023211"/>
    </source>
</evidence>
<dbReference type="EC" id="3.1.26.4" evidence="6"/>
<comment type="similarity">
    <text evidence="5">Belongs to the RNase HII family.</text>
</comment>
<keyword evidence="8" id="KW-0963">Cytoplasm</keyword>
<name>A0A6C0CM85_9ZZZZ</name>
<keyword evidence="10" id="KW-0479">Metal-binding</keyword>
<dbReference type="InterPro" id="IPR012337">
    <property type="entry name" value="RNaseH-like_sf"/>
</dbReference>
<dbReference type="InterPro" id="IPR001352">
    <property type="entry name" value="RNase_HII/HIII"/>
</dbReference>
<dbReference type="InterPro" id="IPR022898">
    <property type="entry name" value="RNase_HII"/>
</dbReference>
<dbReference type="GO" id="GO:0032299">
    <property type="term" value="C:ribonuclease H2 complex"/>
    <property type="evidence" value="ECO:0007669"/>
    <property type="project" value="TreeGrafter"/>
</dbReference>